<evidence type="ECO:0000256" key="7">
    <source>
        <dbReference type="ARBA" id="ARBA00023004"/>
    </source>
</evidence>
<dbReference type="SFLD" id="SFLDG01118">
    <property type="entry name" value="activating_enzymes__group_2"/>
    <property type="match status" value="1"/>
</dbReference>
<dbReference type="PANTHER" id="PTHR30352:SF4">
    <property type="entry name" value="PYRUVATE FORMATE-LYASE 2-ACTIVATING ENZYME"/>
    <property type="match status" value="1"/>
</dbReference>
<evidence type="ECO:0000313" key="12">
    <source>
        <dbReference type="Proteomes" id="UP001165069"/>
    </source>
</evidence>
<dbReference type="Pfam" id="PF04055">
    <property type="entry name" value="Radical_SAM"/>
    <property type="match status" value="1"/>
</dbReference>
<evidence type="ECO:0000256" key="5">
    <source>
        <dbReference type="ARBA" id="ARBA00022723"/>
    </source>
</evidence>
<comment type="caution">
    <text evidence="11">The sequence shown here is derived from an EMBL/GenBank/DDBJ whole genome shotgun (WGS) entry which is preliminary data.</text>
</comment>
<name>A0ABQ5QID8_9BACT</name>
<dbReference type="InterPro" id="IPR040074">
    <property type="entry name" value="BssD/PflA/YjjW"/>
</dbReference>
<feature type="domain" description="4Fe-4S ferredoxin-type" evidence="9">
    <location>
        <begin position="55"/>
        <end position="85"/>
    </location>
</feature>
<keyword evidence="3" id="KW-0004">4Fe-4S</keyword>
<evidence type="ECO:0000256" key="2">
    <source>
        <dbReference type="ARBA" id="ARBA00009777"/>
    </source>
</evidence>
<dbReference type="PROSITE" id="PS01087">
    <property type="entry name" value="RADICAL_ACTIVATING"/>
    <property type="match status" value="1"/>
</dbReference>
<keyword evidence="12" id="KW-1185">Reference proteome</keyword>
<dbReference type="EMBL" id="BSDE01000004">
    <property type="protein sequence ID" value="GLH73940.1"/>
    <property type="molecule type" value="Genomic_DNA"/>
</dbReference>
<reference evidence="11 12" key="1">
    <citation type="journal article" date="2023" name="Antonie Van Leeuwenhoek">
        <title>Mesoterricola silvestris gen. nov., sp. nov., Mesoterricola sediminis sp. nov., Geothrix oryzae sp. nov., Geothrix edaphica sp. nov., Geothrix rubra sp. nov., and Geothrix limicola sp. nov., six novel members of Acidobacteriota isolated from soils.</title>
        <authorList>
            <person name="Itoh H."/>
            <person name="Sugisawa Y."/>
            <person name="Mise K."/>
            <person name="Xu Z."/>
            <person name="Kuniyasu M."/>
            <person name="Ushijima N."/>
            <person name="Kawano K."/>
            <person name="Kobayashi E."/>
            <person name="Shiratori Y."/>
            <person name="Masuda Y."/>
            <person name="Senoo K."/>
        </authorList>
    </citation>
    <scope>NUCLEOTIDE SEQUENCE [LARGE SCALE GENOMIC DNA]</scope>
    <source>
        <strain evidence="11 12">Red804</strain>
    </source>
</reference>
<dbReference type="InterPro" id="IPR001989">
    <property type="entry name" value="Radical_activat_CS"/>
</dbReference>
<feature type="domain" description="Radical SAM core" evidence="10">
    <location>
        <begin position="24"/>
        <end position="293"/>
    </location>
</feature>
<keyword evidence="5" id="KW-0479">Metal-binding</keyword>
<dbReference type="SUPFAM" id="SSF102114">
    <property type="entry name" value="Radical SAM enzymes"/>
    <property type="match status" value="1"/>
</dbReference>
<dbReference type="InterPro" id="IPR007197">
    <property type="entry name" value="rSAM"/>
</dbReference>
<dbReference type="PANTHER" id="PTHR30352">
    <property type="entry name" value="PYRUVATE FORMATE-LYASE-ACTIVATING ENZYME"/>
    <property type="match status" value="1"/>
</dbReference>
<dbReference type="SFLD" id="SFLDS00029">
    <property type="entry name" value="Radical_SAM"/>
    <property type="match status" value="1"/>
</dbReference>
<dbReference type="InterPro" id="IPR017896">
    <property type="entry name" value="4Fe4S_Fe-S-bd"/>
</dbReference>
<sequence length="300" mass="32453">MNTGLGSVPAGKGRIFNIQRYSLQDGPGLRTTVFLKGCPLDCAWCHNPESQSLARELITQENRCIACGSCFSLCGPGEDPSSRPEACVEICPTGARQLLGRDVDVDELMDEVLRDQPFFDESGGGVTLSGGEPLLQPVFVKDMLAALRRRSVHTALDTCGLGRLEDLLEAAALADLVLFDLKHMDDVKHREWTGAGNAAILANLESLGQVHGQIWIRVPVIPGVNDDVENLEATARFVAGIPGVRRLDLLPYHSTGAAKFRRIGRQYLLDHVQPPTAERMVGLADLFRAHGIPATIGGNL</sequence>
<dbReference type="PIRSF" id="PIRSF000371">
    <property type="entry name" value="PFL_act_enz"/>
    <property type="match status" value="1"/>
</dbReference>
<comment type="similarity">
    <text evidence="2">Belongs to the organic radical-activating enzymes family.</text>
</comment>
<keyword evidence="4" id="KW-0949">S-adenosyl-L-methionine</keyword>
<proteinExistence type="inferred from homology"/>
<evidence type="ECO:0000313" key="11">
    <source>
        <dbReference type="EMBL" id="GLH73940.1"/>
    </source>
</evidence>
<dbReference type="InterPro" id="IPR058240">
    <property type="entry name" value="rSAM_sf"/>
</dbReference>
<evidence type="ECO:0000256" key="3">
    <source>
        <dbReference type="ARBA" id="ARBA00022485"/>
    </source>
</evidence>
<dbReference type="InterPro" id="IPR013785">
    <property type="entry name" value="Aldolase_TIM"/>
</dbReference>
<accession>A0ABQ5QID8</accession>
<dbReference type="PROSITE" id="PS51918">
    <property type="entry name" value="RADICAL_SAM"/>
    <property type="match status" value="1"/>
</dbReference>
<dbReference type="Proteomes" id="UP001165069">
    <property type="component" value="Unassembled WGS sequence"/>
</dbReference>
<dbReference type="PROSITE" id="PS51379">
    <property type="entry name" value="4FE4S_FER_2"/>
    <property type="match status" value="1"/>
</dbReference>
<keyword evidence="6" id="KW-0560">Oxidoreductase</keyword>
<protein>
    <submittedName>
        <fullName evidence="11">Glycyl-radical enzyme activating protein</fullName>
    </submittedName>
</protein>
<dbReference type="SUPFAM" id="SSF54862">
    <property type="entry name" value="4Fe-4S ferredoxins"/>
    <property type="match status" value="1"/>
</dbReference>
<keyword evidence="8" id="KW-0411">Iron-sulfur</keyword>
<dbReference type="RefSeq" id="WP_285575662.1">
    <property type="nucleotide sequence ID" value="NZ_BSDE01000004.1"/>
</dbReference>
<dbReference type="Gene3D" id="3.20.20.70">
    <property type="entry name" value="Aldolase class I"/>
    <property type="match status" value="1"/>
</dbReference>
<keyword evidence="7" id="KW-0408">Iron</keyword>
<dbReference type="InterPro" id="IPR012839">
    <property type="entry name" value="Organic_radical_activase"/>
</dbReference>
<organism evidence="11 12">
    <name type="scientific">Geothrix limicola</name>
    <dbReference type="NCBI Taxonomy" id="2927978"/>
    <lineage>
        <taxon>Bacteria</taxon>
        <taxon>Pseudomonadati</taxon>
        <taxon>Acidobacteriota</taxon>
        <taxon>Holophagae</taxon>
        <taxon>Holophagales</taxon>
        <taxon>Holophagaceae</taxon>
        <taxon>Geothrix</taxon>
    </lineage>
</organism>
<evidence type="ECO:0000256" key="4">
    <source>
        <dbReference type="ARBA" id="ARBA00022691"/>
    </source>
</evidence>
<evidence type="ECO:0000256" key="8">
    <source>
        <dbReference type="ARBA" id="ARBA00023014"/>
    </source>
</evidence>
<evidence type="ECO:0000259" key="10">
    <source>
        <dbReference type="PROSITE" id="PS51918"/>
    </source>
</evidence>
<dbReference type="NCBIfam" id="TIGR02494">
    <property type="entry name" value="PFLE_PFLC"/>
    <property type="match status" value="1"/>
</dbReference>
<evidence type="ECO:0000259" key="9">
    <source>
        <dbReference type="PROSITE" id="PS51379"/>
    </source>
</evidence>
<gene>
    <name evidence="11" type="ORF">GETHLI_24420</name>
</gene>
<evidence type="ECO:0000256" key="1">
    <source>
        <dbReference type="ARBA" id="ARBA00001966"/>
    </source>
</evidence>
<evidence type="ECO:0000256" key="6">
    <source>
        <dbReference type="ARBA" id="ARBA00023002"/>
    </source>
</evidence>
<comment type="cofactor">
    <cofactor evidence="1">
        <name>[4Fe-4S] cluster</name>
        <dbReference type="ChEBI" id="CHEBI:49883"/>
    </cofactor>
</comment>
<dbReference type="SFLD" id="SFLDG01066">
    <property type="entry name" value="organic_radical-activating_enz"/>
    <property type="match status" value="1"/>
</dbReference>
<dbReference type="InterPro" id="IPR034457">
    <property type="entry name" value="Organic_radical-activating"/>
</dbReference>